<proteinExistence type="predicted"/>
<comment type="caution">
    <text evidence="1">The sequence shown here is derived from an EMBL/GenBank/DDBJ whole genome shotgun (WGS) entry which is preliminary data.</text>
</comment>
<dbReference type="AlphaFoldDB" id="A0AAE1CEY5"/>
<evidence type="ECO:0000313" key="2">
    <source>
        <dbReference type="Proteomes" id="UP001283361"/>
    </source>
</evidence>
<protein>
    <submittedName>
        <fullName evidence="1">Uncharacterized protein</fullName>
    </submittedName>
</protein>
<organism evidence="1 2">
    <name type="scientific">Elysia crispata</name>
    <name type="common">lettuce slug</name>
    <dbReference type="NCBI Taxonomy" id="231223"/>
    <lineage>
        <taxon>Eukaryota</taxon>
        <taxon>Metazoa</taxon>
        <taxon>Spiralia</taxon>
        <taxon>Lophotrochozoa</taxon>
        <taxon>Mollusca</taxon>
        <taxon>Gastropoda</taxon>
        <taxon>Heterobranchia</taxon>
        <taxon>Euthyneura</taxon>
        <taxon>Panpulmonata</taxon>
        <taxon>Sacoglossa</taxon>
        <taxon>Placobranchoidea</taxon>
        <taxon>Plakobranchidae</taxon>
        <taxon>Elysia</taxon>
    </lineage>
</organism>
<dbReference type="EMBL" id="JAWDGP010008080">
    <property type="protein sequence ID" value="KAK3691658.1"/>
    <property type="molecule type" value="Genomic_DNA"/>
</dbReference>
<keyword evidence="2" id="KW-1185">Reference proteome</keyword>
<dbReference type="Proteomes" id="UP001283361">
    <property type="component" value="Unassembled WGS sequence"/>
</dbReference>
<accession>A0AAE1CEY5</accession>
<evidence type="ECO:0000313" key="1">
    <source>
        <dbReference type="EMBL" id="KAK3691658.1"/>
    </source>
</evidence>
<reference evidence="1" key="1">
    <citation type="journal article" date="2023" name="G3 (Bethesda)">
        <title>A reference genome for the long-term kleptoplast-retaining sea slug Elysia crispata morphotype clarki.</title>
        <authorList>
            <person name="Eastman K.E."/>
            <person name="Pendleton A.L."/>
            <person name="Shaikh M.A."/>
            <person name="Suttiyut T."/>
            <person name="Ogas R."/>
            <person name="Tomko P."/>
            <person name="Gavelis G."/>
            <person name="Widhalm J.R."/>
            <person name="Wisecaver J.H."/>
        </authorList>
    </citation>
    <scope>NUCLEOTIDE SEQUENCE</scope>
    <source>
        <strain evidence="1">ECLA1</strain>
    </source>
</reference>
<gene>
    <name evidence="1" type="ORF">RRG08_044878</name>
</gene>
<sequence length="112" mass="12662">MKRVCAAVEVLRTVEVIFEKFLFVKTYLKGHKGHCLQVHIIAQSYFICNPTQPYANNVITPRPQFLTHPFSMSILTPHHSSIQPCDVAHLFIHAILPLSSSSMSSVSLYHSQ</sequence>
<name>A0AAE1CEY5_9GAST</name>